<dbReference type="VEuPathDB" id="ToxoDB:EAH_00032500"/>
<feature type="compositionally biased region" description="Polar residues" evidence="2">
    <location>
        <begin position="830"/>
        <end position="844"/>
    </location>
</feature>
<feature type="compositionally biased region" description="Pro residues" evidence="2">
    <location>
        <begin position="339"/>
        <end position="350"/>
    </location>
</feature>
<feature type="compositionally biased region" description="Acidic residues" evidence="2">
    <location>
        <begin position="1248"/>
        <end position="1263"/>
    </location>
</feature>
<feature type="compositionally biased region" description="Polar residues" evidence="2">
    <location>
        <begin position="1158"/>
        <end position="1173"/>
    </location>
</feature>
<dbReference type="Proteomes" id="UP000018050">
    <property type="component" value="Unassembled WGS sequence"/>
</dbReference>
<dbReference type="RefSeq" id="XP_013247758.1">
    <property type="nucleotide sequence ID" value="XM_013392304.1"/>
</dbReference>
<evidence type="ECO:0000256" key="2">
    <source>
        <dbReference type="SAM" id="MobiDB-lite"/>
    </source>
</evidence>
<dbReference type="PANTHER" id="PTHR23159">
    <property type="entry name" value="CENTROSOMAL PROTEIN 2"/>
    <property type="match status" value="1"/>
</dbReference>
<feature type="compositionally biased region" description="Low complexity" evidence="2">
    <location>
        <begin position="39"/>
        <end position="55"/>
    </location>
</feature>
<sequence>MLEKEVADLREQLAAREELKKAYETLQKENESLQAKLDAAGAPTKPAGPPSAGAKSVEKPEKAILEKMQLKPTAELEAELGVMRRKAAAAEELEKDIKRLQEQLRASEELRAAYEALQREAEQLKEQLSELGRKGGQPKEPVGTQAVDKGHLPAAGELEAVLRERDELREKVRGLEKEMTALAASIEQPGTVTLAAKGVPGQRGSEGALPSKKPTAPLLKKEQVDSAKAGAVALPAGEQGEKTSPEEIGEVISRAAGVLSPVPAAAAEAGATASPVGGKFPPPMKLEPSVGKTALSSTGKKSSISKKAEQPIKHGETLPKRANKAPPPPPKLAESDTKVPPPPKKAPPVEAPTGDGVGFNAEAKGNLEKEIASLREQLAAAGELKKTHEALQKEFESLQGELRALKAQAKGGGIEVKPETGEVENSERHESELLRTERNSLKERVAALEAELSTLRGAQSREVETSPPKLEPGQSPLPAKTPKEAGTKAKEAQTPEVDGERKGETPLSSADAEAAKEDTDGEAKPVLHPEKQAAGEGPPSKATLLTEEVLSKSDAETEEGDSEMDTSPAEERVAELTERLHRAKRRVRNLVIKCNALVEMEKERDALRSRLESLQAKHEAISKLHEKEAKGKSAMTGADKSEGSDMLKSASAVTLPVSAVASTVADDPESVSTTKTGLTTQSSSALLDVRPPADWAAKYEKLKAQRDKVYQAYKAQKERLTKLEEEETITKEKLERLERLYEDTKEELEIATRSPKQREGTESTGILSWLGGGAHDEKTPEEQKLRARLELLQQRLQKALAENEALSDKLAQMRTSPAGSPRGDREAGDQATSQESQGTDSQHLSPDAVVKKEGSVPLRTKAVIAAPPGSFRGGDSVDSDAERKSLAELKEQIRQKDVQIDKYKAEILELKTAATPASPVAAELAKREEELQAKAAELEKVTKEALEKDNVIKEKTEEIKTLKASLEALEKEKQQALSDNSALKKELATLQNELDSLKAGRPAPTPAKEKPKPPASADATPSSTKAVRRSSSIAKRMPGLPPPAPASKADRSDTAVASAAREEAQQAANLNPTQEVTTGPTGDQLPKPEERSAEVDEEGEPSHNEASGAQTVSKKKPKKTNAEVDGEHKQKKSPKEEDLEGTKKKKKKKRKGDAPSERSGQPSDVESINQENAGETVAAADATPGWGFGLFGNREGITDASKRHSDAQDASPSAPRPSLLGLIVGSDHAEETPKGNEVPPLKLSTVDGADDQSDSSSSDDGETDGGITSTIAGFFWGI</sequence>
<dbReference type="PANTHER" id="PTHR23159:SF31">
    <property type="entry name" value="CENTROSOME-ASSOCIATED PROTEIN CEP250 ISOFORM X1"/>
    <property type="match status" value="1"/>
</dbReference>
<feature type="compositionally biased region" description="Basic and acidic residues" evidence="2">
    <location>
        <begin position="481"/>
        <end position="504"/>
    </location>
</feature>
<gene>
    <name evidence="3" type="ORF">EAH_00032500</name>
</gene>
<feature type="coiled-coil region" evidence="1">
    <location>
        <begin position="158"/>
        <end position="185"/>
    </location>
</feature>
<feature type="region of interest" description="Disordered" evidence="2">
    <location>
        <begin position="803"/>
        <end position="883"/>
    </location>
</feature>
<evidence type="ECO:0000256" key="1">
    <source>
        <dbReference type="SAM" id="Coils"/>
    </source>
</evidence>
<accession>U6GX05</accession>
<feature type="region of interest" description="Disordered" evidence="2">
    <location>
        <begin position="661"/>
        <end position="685"/>
    </location>
</feature>
<reference evidence="3" key="1">
    <citation type="submission" date="2013-10" db="EMBL/GenBank/DDBJ databases">
        <title>Genomic analysis of the causative agents of coccidiosis in chickens.</title>
        <authorList>
            <person name="Reid A.J."/>
            <person name="Blake D."/>
            <person name="Billington K."/>
            <person name="Browne H."/>
            <person name="Dunn M."/>
            <person name="Hung S."/>
            <person name="Kawahara F."/>
            <person name="Miranda-Saavedra D."/>
            <person name="Mourier T."/>
            <person name="Nagra H."/>
            <person name="Otto T.D."/>
            <person name="Rawlings N."/>
            <person name="Sanchez A."/>
            <person name="Sanders M."/>
            <person name="Subramaniam C."/>
            <person name="Tay Y."/>
            <person name="Dear P."/>
            <person name="Doerig C."/>
            <person name="Gruber A."/>
            <person name="Parkinson J."/>
            <person name="Shirley M."/>
            <person name="Wan K.L."/>
            <person name="Berriman M."/>
            <person name="Tomley F."/>
            <person name="Pain A."/>
        </authorList>
    </citation>
    <scope>NUCLEOTIDE SEQUENCE</scope>
    <source>
        <strain evidence="3">Houghton</strain>
    </source>
</reference>
<organism evidence="3 4">
    <name type="scientific">Eimeria acervulina</name>
    <name type="common">Coccidian parasite</name>
    <dbReference type="NCBI Taxonomy" id="5801"/>
    <lineage>
        <taxon>Eukaryota</taxon>
        <taxon>Sar</taxon>
        <taxon>Alveolata</taxon>
        <taxon>Apicomplexa</taxon>
        <taxon>Conoidasida</taxon>
        <taxon>Coccidia</taxon>
        <taxon>Eucoccidiorida</taxon>
        <taxon>Eimeriorina</taxon>
        <taxon>Eimeriidae</taxon>
        <taxon>Eimeria</taxon>
    </lineage>
</organism>
<feature type="region of interest" description="Disordered" evidence="2">
    <location>
        <begin position="452"/>
        <end position="574"/>
    </location>
</feature>
<feature type="region of interest" description="Disordered" evidence="2">
    <location>
        <begin position="196"/>
        <end position="224"/>
    </location>
</feature>
<evidence type="ECO:0000313" key="4">
    <source>
        <dbReference type="Proteomes" id="UP000018050"/>
    </source>
</evidence>
<feature type="compositionally biased region" description="Basic and acidic residues" evidence="2">
    <location>
        <begin position="1196"/>
        <end position="1207"/>
    </location>
</feature>
<reference evidence="3" key="2">
    <citation type="submission" date="2013-10" db="EMBL/GenBank/DDBJ databases">
        <authorList>
            <person name="Aslett M."/>
        </authorList>
    </citation>
    <scope>NUCLEOTIDE SEQUENCE</scope>
    <source>
        <strain evidence="3">Houghton</strain>
    </source>
</reference>
<dbReference type="AlphaFoldDB" id="U6GX05"/>
<proteinExistence type="predicted"/>
<feature type="region of interest" description="Disordered" evidence="2">
    <location>
        <begin position="32"/>
        <end position="60"/>
    </location>
</feature>
<name>U6GX05_EIMAC</name>
<feature type="region of interest" description="Disordered" evidence="2">
    <location>
        <begin position="408"/>
        <end position="438"/>
    </location>
</feature>
<feature type="compositionally biased region" description="Basic and acidic residues" evidence="2">
    <location>
        <begin position="774"/>
        <end position="786"/>
    </location>
</feature>
<feature type="compositionally biased region" description="Basic and acidic residues" evidence="2">
    <location>
        <begin position="741"/>
        <end position="761"/>
    </location>
</feature>
<feature type="compositionally biased region" description="Basic and acidic residues" evidence="2">
    <location>
        <begin position="513"/>
        <end position="533"/>
    </location>
</feature>
<feature type="region of interest" description="Disordered" evidence="2">
    <location>
        <begin position="130"/>
        <end position="153"/>
    </location>
</feature>
<protein>
    <submittedName>
        <fullName evidence="3">Villin, related</fullName>
    </submittedName>
</protein>
<keyword evidence="1" id="KW-0175">Coiled coil</keyword>
<feature type="region of interest" description="Disordered" evidence="2">
    <location>
        <begin position="264"/>
        <end position="361"/>
    </location>
</feature>
<feature type="compositionally biased region" description="Polar residues" evidence="2">
    <location>
        <begin position="1069"/>
        <end position="1081"/>
    </location>
</feature>
<evidence type="ECO:0000313" key="3">
    <source>
        <dbReference type="EMBL" id="CDI83059.1"/>
    </source>
</evidence>
<feature type="compositionally biased region" description="Basic and acidic residues" evidence="2">
    <location>
        <begin position="306"/>
        <end position="319"/>
    </location>
</feature>
<dbReference type="OrthoDB" id="348030at2759"/>
<feature type="region of interest" description="Disordered" evidence="2">
    <location>
        <begin position="741"/>
        <end position="786"/>
    </location>
</feature>
<feature type="compositionally biased region" description="Polar residues" evidence="2">
    <location>
        <begin position="1020"/>
        <end position="1033"/>
    </location>
</feature>
<feature type="compositionally biased region" description="Basic and acidic residues" evidence="2">
    <location>
        <begin position="1120"/>
        <end position="1142"/>
    </location>
</feature>
<feature type="compositionally biased region" description="Basic and acidic residues" evidence="2">
    <location>
        <begin position="622"/>
        <end position="631"/>
    </location>
</feature>
<feature type="region of interest" description="Disordered" evidence="2">
    <location>
        <begin position="988"/>
        <end position="1278"/>
    </location>
</feature>
<feature type="compositionally biased region" description="Polar residues" evidence="2">
    <location>
        <begin position="670"/>
        <end position="685"/>
    </location>
</feature>
<keyword evidence="4" id="KW-1185">Reference proteome</keyword>
<dbReference type="EMBL" id="HG673081">
    <property type="protein sequence ID" value="CDI83059.1"/>
    <property type="molecule type" value="Genomic_DNA"/>
</dbReference>
<dbReference type="GeneID" id="25271320"/>
<feature type="compositionally biased region" description="Low complexity" evidence="2">
    <location>
        <begin position="264"/>
        <end position="273"/>
    </location>
</feature>
<feature type="region of interest" description="Disordered" evidence="2">
    <location>
        <begin position="622"/>
        <end position="647"/>
    </location>
</feature>
<feature type="compositionally biased region" description="Basic and acidic residues" evidence="2">
    <location>
        <begin position="416"/>
        <end position="438"/>
    </location>
</feature>